<keyword evidence="5" id="KW-1185">Reference proteome</keyword>
<gene>
    <name evidence="4" type="ORF">BJ987_002839</name>
</gene>
<feature type="region of interest" description="Disordered" evidence="1">
    <location>
        <begin position="348"/>
        <end position="369"/>
    </location>
</feature>
<reference evidence="4 5" key="1">
    <citation type="submission" date="2021-03" db="EMBL/GenBank/DDBJ databases">
        <title>Sequencing the genomes of 1000 actinobacteria strains.</title>
        <authorList>
            <person name="Klenk H.-P."/>
        </authorList>
    </citation>
    <scope>NUCLEOTIDE SEQUENCE [LARGE SCALE GENOMIC DNA]</scope>
    <source>
        <strain evidence="4 5">DSM 45516</strain>
    </source>
</reference>
<feature type="chain" id="PRO_5045875162" evidence="2">
    <location>
        <begin position="27"/>
        <end position="369"/>
    </location>
</feature>
<evidence type="ECO:0000256" key="2">
    <source>
        <dbReference type="SAM" id="SignalP"/>
    </source>
</evidence>
<comment type="caution">
    <text evidence="4">The sequence shown here is derived from an EMBL/GenBank/DDBJ whole genome shotgun (WGS) entry which is preliminary data.</text>
</comment>
<evidence type="ECO:0000313" key="5">
    <source>
        <dbReference type="Proteomes" id="UP001519325"/>
    </source>
</evidence>
<evidence type="ECO:0000256" key="1">
    <source>
        <dbReference type="SAM" id="MobiDB-lite"/>
    </source>
</evidence>
<evidence type="ECO:0000259" key="3">
    <source>
        <dbReference type="Pfam" id="PF07995"/>
    </source>
</evidence>
<dbReference type="InterPro" id="IPR011042">
    <property type="entry name" value="6-blade_b-propeller_TolB-like"/>
</dbReference>
<proteinExistence type="predicted"/>
<feature type="domain" description="Glucose/Sorbosone dehydrogenase" evidence="3">
    <location>
        <begin position="80"/>
        <end position="218"/>
    </location>
</feature>
<dbReference type="InterPro" id="IPR012938">
    <property type="entry name" value="Glc/Sorbosone_DH"/>
</dbReference>
<protein>
    <submittedName>
        <fullName evidence="4">Glucose/arabinose dehydrogenase</fullName>
    </submittedName>
</protein>
<dbReference type="Gene3D" id="2.120.10.30">
    <property type="entry name" value="TolB, C-terminal domain"/>
    <property type="match status" value="1"/>
</dbReference>
<dbReference type="EMBL" id="JAGGMR010000001">
    <property type="protein sequence ID" value="MBP2189938.1"/>
    <property type="molecule type" value="Genomic_DNA"/>
</dbReference>
<feature type="signal peptide" evidence="2">
    <location>
        <begin position="1"/>
        <end position="26"/>
    </location>
</feature>
<accession>A0ABS4QFS4</accession>
<dbReference type="SUPFAM" id="SSF50952">
    <property type="entry name" value="Soluble quinoprotein glucose dehydrogenase"/>
    <property type="match status" value="1"/>
</dbReference>
<organism evidence="4 5">
    <name type="scientific">Nocardia goodfellowii</name>
    <dbReference type="NCBI Taxonomy" id="882446"/>
    <lineage>
        <taxon>Bacteria</taxon>
        <taxon>Bacillati</taxon>
        <taxon>Actinomycetota</taxon>
        <taxon>Actinomycetes</taxon>
        <taxon>Mycobacteriales</taxon>
        <taxon>Nocardiaceae</taxon>
        <taxon>Nocardia</taxon>
    </lineage>
</organism>
<dbReference type="RefSeq" id="WP_209889348.1">
    <property type="nucleotide sequence ID" value="NZ_JAGGMR010000001.1"/>
</dbReference>
<sequence length="369" mass="37446">MSLVVAGRVALSLALGSVLLVGCARFDDSAASPFTPEPTFAPANPKAPKSTQKPPPRPEGPCIDPDPAVVSTCLDSTGGIVALGDTALVAERRTGRILKSVPVGESDPQVPPVEIAKLAVDATGDGGITDLVLSPTYHEDGLIYAYITTPSDNRVVRIAQDGQPKDIVTGIPKGATGNHGALEFVSDTELLVLTGDAGNPGLASTPSSLAGKVLRVKSPAPGAGTEVVLSGLGSGGDLCWDGADSTWVTDRTATEDRLQRVGKDGSVSVGWTWPEHPGVAGCAAGPEMVAISMTGAKALAIAEVDPKSFAITTQPALTNQDKYGRLGGAAAANDGAIWVATVNNDDNHGPFDDRVVKIPPPSGGGGTPD</sequence>
<dbReference type="InterPro" id="IPR011041">
    <property type="entry name" value="Quinoprot_gluc/sorb_DH_b-prop"/>
</dbReference>
<evidence type="ECO:0000313" key="4">
    <source>
        <dbReference type="EMBL" id="MBP2189938.1"/>
    </source>
</evidence>
<keyword evidence="2" id="KW-0732">Signal</keyword>
<name>A0ABS4QFS4_9NOCA</name>
<dbReference type="Proteomes" id="UP001519325">
    <property type="component" value="Unassembled WGS sequence"/>
</dbReference>
<dbReference type="Pfam" id="PF07995">
    <property type="entry name" value="GSDH"/>
    <property type="match status" value="1"/>
</dbReference>
<feature type="region of interest" description="Disordered" evidence="1">
    <location>
        <begin position="35"/>
        <end position="65"/>
    </location>
</feature>